<gene>
    <name evidence="2" type="ORF">PCOR1329_LOCUS28624</name>
</gene>
<proteinExistence type="predicted"/>
<evidence type="ECO:0000313" key="2">
    <source>
        <dbReference type="EMBL" id="CAK0829798.1"/>
    </source>
</evidence>
<comment type="caution">
    <text evidence="2">The sequence shown here is derived from an EMBL/GenBank/DDBJ whole genome shotgun (WGS) entry which is preliminary data.</text>
</comment>
<dbReference type="EMBL" id="CAUYUJ010010602">
    <property type="protein sequence ID" value="CAK0829798.1"/>
    <property type="molecule type" value="Genomic_DNA"/>
</dbReference>
<dbReference type="Proteomes" id="UP001189429">
    <property type="component" value="Unassembled WGS sequence"/>
</dbReference>
<organism evidence="2 3">
    <name type="scientific">Prorocentrum cordatum</name>
    <dbReference type="NCBI Taxonomy" id="2364126"/>
    <lineage>
        <taxon>Eukaryota</taxon>
        <taxon>Sar</taxon>
        <taxon>Alveolata</taxon>
        <taxon>Dinophyceae</taxon>
        <taxon>Prorocentrales</taxon>
        <taxon>Prorocentraceae</taxon>
        <taxon>Prorocentrum</taxon>
    </lineage>
</organism>
<evidence type="ECO:0000256" key="1">
    <source>
        <dbReference type="SAM" id="MobiDB-lite"/>
    </source>
</evidence>
<accession>A0ABN9SCR8</accession>
<feature type="compositionally biased region" description="Basic residues" evidence="1">
    <location>
        <begin position="263"/>
        <end position="279"/>
    </location>
</feature>
<feature type="non-terminal residue" evidence="2">
    <location>
        <position position="279"/>
    </location>
</feature>
<name>A0ABN9SCR8_9DINO</name>
<reference evidence="2" key="1">
    <citation type="submission" date="2023-10" db="EMBL/GenBank/DDBJ databases">
        <authorList>
            <person name="Chen Y."/>
            <person name="Shah S."/>
            <person name="Dougan E. K."/>
            <person name="Thang M."/>
            <person name="Chan C."/>
        </authorList>
    </citation>
    <scope>NUCLEOTIDE SEQUENCE [LARGE SCALE GENOMIC DNA]</scope>
</reference>
<feature type="region of interest" description="Disordered" evidence="1">
    <location>
        <begin position="246"/>
        <end position="279"/>
    </location>
</feature>
<sequence>MPPRAAPRPRTRAAAQNADGGPRPARRQGGFGAAVQGGAASAEPLSDLRTAWAEACCRGDLCFRDPQLAALAASAVGRLGRPPAAAAHSGARPSHALAAALVFPPGGGVALDPELALAPDFFELGGLVRAALPDFLADRAWTGRIRLPSWRLAELLQPPAESWQQLAGQVAELVEQVAWLLIDPMGRESKRQIASLSQPVAALGDAQAAEHGGCPAKTATRRQRKRAVAIRREAALGLGQAAFRAPAGGAAGCAEDTSCPRPPRPRRRPSHSHRPPPSS</sequence>
<feature type="region of interest" description="Disordered" evidence="1">
    <location>
        <begin position="1"/>
        <end position="36"/>
    </location>
</feature>
<keyword evidence="3" id="KW-1185">Reference proteome</keyword>
<evidence type="ECO:0000313" key="3">
    <source>
        <dbReference type="Proteomes" id="UP001189429"/>
    </source>
</evidence>
<protein>
    <submittedName>
        <fullName evidence="2">Uncharacterized protein</fullName>
    </submittedName>
</protein>